<protein>
    <submittedName>
        <fullName evidence="2">Potassium-dependent sodium-calcium exchanger-like protein</fullName>
    </submittedName>
</protein>
<dbReference type="EMBL" id="CP002028">
    <property type="protein sequence ID" value="ADG81278.1"/>
    <property type="molecule type" value="Genomic_DNA"/>
</dbReference>
<dbReference type="Proteomes" id="UP000002377">
    <property type="component" value="Chromosome"/>
</dbReference>
<feature type="transmembrane region" description="Helical" evidence="1">
    <location>
        <begin position="61"/>
        <end position="80"/>
    </location>
</feature>
<evidence type="ECO:0000313" key="3">
    <source>
        <dbReference type="Proteomes" id="UP000002377"/>
    </source>
</evidence>
<dbReference type="AlphaFoldDB" id="D5XAH9"/>
<keyword evidence="1" id="KW-1133">Transmembrane helix</keyword>
<keyword evidence="1" id="KW-0472">Membrane</keyword>
<name>D5XAH9_THEPJ</name>
<feature type="transmembrane region" description="Helical" evidence="1">
    <location>
        <begin position="31"/>
        <end position="54"/>
    </location>
</feature>
<sequence>MGRYGQILVSSFIGLACIFIGALIGNPIRPIHHVLTAVAFLCGFITLVLYFGWIPKTGEKMYMAIVIILTILFFSFRKYLF</sequence>
<dbReference type="HOGENOM" id="CLU_2572757_0_0_9"/>
<keyword evidence="1" id="KW-0812">Transmembrane</keyword>
<proteinExistence type="predicted"/>
<dbReference type="STRING" id="635013.TherJR_0392"/>
<evidence type="ECO:0000256" key="1">
    <source>
        <dbReference type="SAM" id="Phobius"/>
    </source>
</evidence>
<reference evidence="2 3" key="1">
    <citation type="submission" date="2010-05" db="EMBL/GenBank/DDBJ databases">
        <title>Complete sequence of Thermincola sp. JR.</title>
        <authorList>
            <consortium name="US DOE Joint Genome Institute"/>
            <person name="Lucas S."/>
            <person name="Copeland A."/>
            <person name="Lapidus A."/>
            <person name="Cheng J.-F."/>
            <person name="Bruce D."/>
            <person name="Goodwin L."/>
            <person name="Pitluck S."/>
            <person name="Chertkov O."/>
            <person name="Detter J.C."/>
            <person name="Han C."/>
            <person name="Tapia R."/>
            <person name="Land M."/>
            <person name="Hauser L."/>
            <person name="Kyrpides N."/>
            <person name="Mikhailova N."/>
            <person name="Hazen T.C."/>
            <person name="Woyke T."/>
        </authorList>
    </citation>
    <scope>NUCLEOTIDE SEQUENCE [LARGE SCALE GENOMIC DNA]</scope>
    <source>
        <strain evidence="2 3">JR</strain>
    </source>
</reference>
<organism evidence="2 3">
    <name type="scientific">Thermincola potens (strain JR)</name>
    <dbReference type="NCBI Taxonomy" id="635013"/>
    <lineage>
        <taxon>Bacteria</taxon>
        <taxon>Bacillati</taxon>
        <taxon>Bacillota</taxon>
        <taxon>Clostridia</taxon>
        <taxon>Eubacteriales</taxon>
        <taxon>Thermincolaceae</taxon>
        <taxon>Thermincola</taxon>
    </lineage>
</organism>
<dbReference type="KEGG" id="tjr:TherJR_0392"/>
<accession>D5XAH9</accession>
<evidence type="ECO:0000313" key="2">
    <source>
        <dbReference type="EMBL" id="ADG81278.1"/>
    </source>
</evidence>
<dbReference type="PROSITE" id="PS51257">
    <property type="entry name" value="PROKAR_LIPOPROTEIN"/>
    <property type="match status" value="1"/>
</dbReference>
<feature type="transmembrane region" description="Helical" evidence="1">
    <location>
        <begin position="7"/>
        <end position="25"/>
    </location>
</feature>
<keyword evidence="3" id="KW-1185">Reference proteome</keyword>
<gene>
    <name evidence="2" type="ordered locus">TherJR_0392</name>
</gene>